<feature type="non-terminal residue" evidence="1">
    <location>
        <position position="48"/>
    </location>
</feature>
<evidence type="ECO:0000313" key="2">
    <source>
        <dbReference type="Proteomes" id="UP000265520"/>
    </source>
</evidence>
<organism evidence="1 2">
    <name type="scientific">Trifolium medium</name>
    <dbReference type="NCBI Taxonomy" id="97028"/>
    <lineage>
        <taxon>Eukaryota</taxon>
        <taxon>Viridiplantae</taxon>
        <taxon>Streptophyta</taxon>
        <taxon>Embryophyta</taxon>
        <taxon>Tracheophyta</taxon>
        <taxon>Spermatophyta</taxon>
        <taxon>Magnoliopsida</taxon>
        <taxon>eudicotyledons</taxon>
        <taxon>Gunneridae</taxon>
        <taxon>Pentapetalae</taxon>
        <taxon>rosids</taxon>
        <taxon>fabids</taxon>
        <taxon>Fabales</taxon>
        <taxon>Fabaceae</taxon>
        <taxon>Papilionoideae</taxon>
        <taxon>50 kb inversion clade</taxon>
        <taxon>NPAAA clade</taxon>
        <taxon>Hologalegina</taxon>
        <taxon>IRL clade</taxon>
        <taxon>Trifolieae</taxon>
        <taxon>Trifolium</taxon>
    </lineage>
</organism>
<dbReference type="Proteomes" id="UP000265520">
    <property type="component" value="Unassembled WGS sequence"/>
</dbReference>
<evidence type="ECO:0000313" key="1">
    <source>
        <dbReference type="EMBL" id="MCI87403.1"/>
    </source>
</evidence>
<proteinExistence type="predicted"/>
<name>A0A392VIV5_9FABA</name>
<keyword evidence="2" id="KW-1185">Reference proteome</keyword>
<reference evidence="1 2" key="1">
    <citation type="journal article" date="2018" name="Front. Plant Sci.">
        <title>Red Clover (Trifolium pratense) and Zigzag Clover (T. medium) - A Picture of Genomic Similarities and Differences.</title>
        <authorList>
            <person name="Dluhosova J."/>
            <person name="Istvanek J."/>
            <person name="Nedelnik J."/>
            <person name="Repkova J."/>
        </authorList>
    </citation>
    <scope>NUCLEOTIDE SEQUENCE [LARGE SCALE GENOMIC DNA]</scope>
    <source>
        <strain evidence="2">cv. 10/8</strain>
        <tissue evidence="1">Leaf</tissue>
    </source>
</reference>
<sequence>MRAGASMGRAQTECLDLVSWLLAQATTERTNVRMSHVHIVINGCWTSH</sequence>
<accession>A0A392VIV5</accession>
<protein>
    <submittedName>
        <fullName evidence="1">Uncharacterized protein</fullName>
    </submittedName>
</protein>
<dbReference type="EMBL" id="LXQA011165069">
    <property type="protein sequence ID" value="MCI87403.1"/>
    <property type="molecule type" value="Genomic_DNA"/>
</dbReference>
<comment type="caution">
    <text evidence="1">The sequence shown here is derived from an EMBL/GenBank/DDBJ whole genome shotgun (WGS) entry which is preliminary data.</text>
</comment>
<dbReference type="AlphaFoldDB" id="A0A392VIV5"/>